<protein>
    <submittedName>
        <fullName evidence="1">Uncharacterized protein</fullName>
    </submittedName>
</protein>
<organism evidence="1 2">
    <name type="scientific">Allokutzneria multivorans</name>
    <dbReference type="NCBI Taxonomy" id="1142134"/>
    <lineage>
        <taxon>Bacteria</taxon>
        <taxon>Bacillati</taxon>
        <taxon>Actinomycetota</taxon>
        <taxon>Actinomycetes</taxon>
        <taxon>Pseudonocardiales</taxon>
        <taxon>Pseudonocardiaceae</taxon>
        <taxon>Allokutzneria</taxon>
    </lineage>
</organism>
<evidence type="ECO:0000313" key="2">
    <source>
        <dbReference type="Proteomes" id="UP001501747"/>
    </source>
</evidence>
<proteinExistence type="predicted"/>
<dbReference type="EMBL" id="BAABAL010000012">
    <property type="protein sequence ID" value="GAA4010290.1"/>
    <property type="molecule type" value="Genomic_DNA"/>
</dbReference>
<keyword evidence="2" id="KW-1185">Reference proteome</keyword>
<reference evidence="2" key="1">
    <citation type="journal article" date="2019" name="Int. J. Syst. Evol. Microbiol.">
        <title>The Global Catalogue of Microorganisms (GCM) 10K type strain sequencing project: providing services to taxonomists for standard genome sequencing and annotation.</title>
        <authorList>
            <consortium name="The Broad Institute Genomics Platform"/>
            <consortium name="The Broad Institute Genome Sequencing Center for Infectious Disease"/>
            <person name="Wu L."/>
            <person name="Ma J."/>
        </authorList>
    </citation>
    <scope>NUCLEOTIDE SEQUENCE [LARGE SCALE GENOMIC DNA]</scope>
    <source>
        <strain evidence="2">JCM 17342</strain>
    </source>
</reference>
<gene>
    <name evidence="1" type="ORF">GCM10022247_35570</name>
</gene>
<evidence type="ECO:0000313" key="1">
    <source>
        <dbReference type="EMBL" id="GAA4010290.1"/>
    </source>
</evidence>
<sequence length="169" mass="18676">MKSEPRECADLRRLLHGDKAWVCAVAHAPGHPWVPHMGTFPQSRPQARKWKQAAELLGMVDDLDPLARWATLPLINPDVLQFACGPSLGVIAMVGHSWLPLFMPSPRFRKAVRDSPLLFTLGGNVIPPGLRVEEGIAQSRNVFSGRAMTLIHTEPPQEPLRGPCDQLIT</sequence>
<accession>A0ABP7SDH7</accession>
<name>A0ABP7SDH7_9PSEU</name>
<dbReference type="Proteomes" id="UP001501747">
    <property type="component" value="Unassembled WGS sequence"/>
</dbReference>
<comment type="caution">
    <text evidence="1">The sequence shown here is derived from an EMBL/GenBank/DDBJ whole genome shotgun (WGS) entry which is preliminary data.</text>
</comment>